<dbReference type="EMBL" id="BARU01047999">
    <property type="protein sequence ID" value="GAH92423.1"/>
    <property type="molecule type" value="Genomic_DNA"/>
</dbReference>
<organism evidence="1">
    <name type="scientific">marine sediment metagenome</name>
    <dbReference type="NCBI Taxonomy" id="412755"/>
    <lineage>
        <taxon>unclassified sequences</taxon>
        <taxon>metagenomes</taxon>
        <taxon>ecological metagenomes</taxon>
    </lineage>
</organism>
<protein>
    <submittedName>
        <fullName evidence="1">Uncharacterized protein</fullName>
    </submittedName>
</protein>
<name>X1LE59_9ZZZZ</name>
<accession>X1LE59</accession>
<gene>
    <name evidence="1" type="ORF">S03H2_71602</name>
</gene>
<feature type="non-terminal residue" evidence="1">
    <location>
        <position position="1"/>
    </location>
</feature>
<comment type="caution">
    <text evidence="1">The sequence shown here is derived from an EMBL/GenBank/DDBJ whole genome shotgun (WGS) entry which is preliminary data.</text>
</comment>
<dbReference type="AlphaFoldDB" id="X1LE59"/>
<evidence type="ECO:0000313" key="1">
    <source>
        <dbReference type="EMBL" id="GAH92423.1"/>
    </source>
</evidence>
<proteinExistence type="predicted"/>
<sequence>IYKIKKDNNNLSQISQISTIGPSRKFNLMKKALDYEVRAIHLVSNKLKRNGFKSLFGQSIGGYRFDIFAVSDSQNNHSKIKVFGDVIFE</sequence>
<reference evidence="1" key="1">
    <citation type="journal article" date="2014" name="Front. Microbiol.">
        <title>High frequency of phylogenetically diverse reductive dehalogenase-homologous genes in deep subseafloor sedimentary metagenomes.</title>
        <authorList>
            <person name="Kawai M."/>
            <person name="Futagami T."/>
            <person name="Toyoda A."/>
            <person name="Takaki Y."/>
            <person name="Nishi S."/>
            <person name="Hori S."/>
            <person name="Arai W."/>
            <person name="Tsubouchi T."/>
            <person name="Morono Y."/>
            <person name="Uchiyama I."/>
            <person name="Ito T."/>
            <person name="Fujiyama A."/>
            <person name="Inagaki F."/>
            <person name="Takami H."/>
        </authorList>
    </citation>
    <scope>NUCLEOTIDE SEQUENCE</scope>
    <source>
        <strain evidence="1">Expedition CK06-06</strain>
    </source>
</reference>
<feature type="non-terminal residue" evidence="1">
    <location>
        <position position="89"/>
    </location>
</feature>